<dbReference type="Proteomes" id="UP001472677">
    <property type="component" value="Unassembled WGS sequence"/>
</dbReference>
<dbReference type="InterPro" id="IPR032675">
    <property type="entry name" value="LRR_dom_sf"/>
</dbReference>
<dbReference type="SUPFAM" id="SSF52058">
    <property type="entry name" value="L domain-like"/>
    <property type="match status" value="1"/>
</dbReference>
<protein>
    <recommendedName>
        <fullName evidence="8">Malectin-like domain-containing protein</fullName>
    </recommendedName>
</protein>
<accession>A0ABR2ALD9</accession>
<evidence type="ECO:0000259" key="8">
    <source>
        <dbReference type="Pfam" id="PF12819"/>
    </source>
</evidence>
<dbReference type="PANTHER" id="PTHR45631">
    <property type="entry name" value="OS07G0107800 PROTEIN-RELATED"/>
    <property type="match status" value="1"/>
</dbReference>
<feature type="signal peptide" evidence="7">
    <location>
        <begin position="1"/>
        <end position="20"/>
    </location>
</feature>
<dbReference type="Pfam" id="PF12819">
    <property type="entry name" value="Malectin_like"/>
    <property type="match status" value="1"/>
</dbReference>
<keyword evidence="2 6" id="KW-0812">Transmembrane</keyword>
<evidence type="ECO:0000256" key="1">
    <source>
        <dbReference type="ARBA" id="ARBA00004167"/>
    </source>
</evidence>
<evidence type="ECO:0000256" key="4">
    <source>
        <dbReference type="ARBA" id="ARBA00022989"/>
    </source>
</evidence>
<keyword evidence="4 6" id="KW-1133">Transmembrane helix</keyword>
<comment type="caution">
    <text evidence="9">The sequence shown here is derived from an EMBL/GenBank/DDBJ whole genome shotgun (WGS) entry which is preliminary data.</text>
</comment>
<evidence type="ECO:0000256" key="5">
    <source>
        <dbReference type="ARBA" id="ARBA00023136"/>
    </source>
</evidence>
<dbReference type="Pfam" id="PF00560">
    <property type="entry name" value="LRR_1"/>
    <property type="match status" value="2"/>
</dbReference>
<dbReference type="InterPro" id="IPR001611">
    <property type="entry name" value="Leu-rich_rpt"/>
</dbReference>
<dbReference type="EMBL" id="JBBPBM010000528">
    <property type="protein sequence ID" value="KAK8494496.1"/>
    <property type="molecule type" value="Genomic_DNA"/>
</dbReference>
<gene>
    <name evidence="9" type="ORF">V6N12_073491</name>
</gene>
<reference evidence="9 10" key="1">
    <citation type="journal article" date="2024" name="G3 (Bethesda)">
        <title>Genome assembly of Hibiscus sabdariffa L. provides insights into metabolisms of medicinal natural products.</title>
        <authorList>
            <person name="Kim T."/>
        </authorList>
    </citation>
    <scope>NUCLEOTIDE SEQUENCE [LARGE SCALE GENOMIC DNA]</scope>
    <source>
        <strain evidence="9">TK-2024</strain>
        <tissue evidence="9">Old leaves</tissue>
    </source>
</reference>
<dbReference type="Gene3D" id="3.80.10.10">
    <property type="entry name" value="Ribonuclease Inhibitor"/>
    <property type="match status" value="1"/>
</dbReference>
<organism evidence="9 10">
    <name type="scientific">Hibiscus sabdariffa</name>
    <name type="common">roselle</name>
    <dbReference type="NCBI Taxonomy" id="183260"/>
    <lineage>
        <taxon>Eukaryota</taxon>
        <taxon>Viridiplantae</taxon>
        <taxon>Streptophyta</taxon>
        <taxon>Embryophyta</taxon>
        <taxon>Tracheophyta</taxon>
        <taxon>Spermatophyta</taxon>
        <taxon>Magnoliopsida</taxon>
        <taxon>eudicotyledons</taxon>
        <taxon>Gunneridae</taxon>
        <taxon>Pentapetalae</taxon>
        <taxon>rosids</taxon>
        <taxon>malvids</taxon>
        <taxon>Malvales</taxon>
        <taxon>Malvaceae</taxon>
        <taxon>Malvoideae</taxon>
        <taxon>Hibiscus</taxon>
    </lineage>
</organism>
<keyword evidence="5 6" id="KW-0472">Membrane</keyword>
<feature type="chain" id="PRO_5045359793" description="Malectin-like domain-containing protein" evidence="7">
    <location>
        <begin position="21"/>
        <end position="614"/>
    </location>
</feature>
<comment type="subcellular location">
    <subcellularLocation>
        <location evidence="1">Membrane</location>
        <topology evidence="1">Single-pass membrane protein</topology>
    </subcellularLocation>
</comment>
<sequence length="614" mass="66364">MATFLLFLLIAASAFSTLNADVSIDCGTSELYSADDYALGWVGDDTYIQHGESVQLKSSTSLYQPLATLRVFTDRKKSCYNIDSSKGSKVLVRAYFYYGNYDGKSSPPSFDLHFDGNHWDTVETSVDQSVFYEVIYVTKTDTVSVCVAQTAPNMFPFISAIEVRDLDSKMYAELDSNRALMLRRRVAYGTTSIVRSIDDIYDRIWVPAVTVDGLTVLTSDEILVDVGLDDSPPSAVLLNAFSTASTSSSIKLGTNLPSTKVPIYMNMYFSEVSVLDSTQTRSFELLVDGTPNSKPFIPVYGKAGEMTLTNVTASSSTNFTLAATSDSTLPPLINALEVFTVSDDLTDGTNSADGWYPRHKFTSYFLHPTQFDVLGDWGGDPCLPSPYSWDWINCTSGSTPRVTALYLDSFGLSGLLPDFSSMTSLETIDMHNNSLIGSIPEFLGTLPNLKQLNLAGNGLSGSIPSSITNNKKLKLVVTDNPDLCVSGKSCKTASGVDTFGSGGSSSSGKKKSKVPVILGTTIPIFVLFWVIAGVCAVLHHKRKSAAIATGNAVQAGGNKPYGNPQGQAVQTQTTANNNNNNNNNNMVQNIVHDFVVNVQEQLQSAQVPVDQNNQ</sequence>
<evidence type="ECO:0000313" key="9">
    <source>
        <dbReference type="EMBL" id="KAK8494496.1"/>
    </source>
</evidence>
<keyword evidence="10" id="KW-1185">Reference proteome</keyword>
<keyword evidence="3 7" id="KW-0732">Signal</keyword>
<evidence type="ECO:0000256" key="7">
    <source>
        <dbReference type="SAM" id="SignalP"/>
    </source>
</evidence>
<proteinExistence type="predicted"/>
<evidence type="ECO:0000256" key="3">
    <source>
        <dbReference type="ARBA" id="ARBA00022729"/>
    </source>
</evidence>
<evidence type="ECO:0000256" key="6">
    <source>
        <dbReference type="SAM" id="Phobius"/>
    </source>
</evidence>
<evidence type="ECO:0000313" key="10">
    <source>
        <dbReference type="Proteomes" id="UP001472677"/>
    </source>
</evidence>
<dbReference type="PANTHER" id="PTHR45631:SF44">
    <property type="entry name" value="CARBOHYDRATE-BINDING PROTEIN OF THE ER PROTEIN"/>
    <property type="match status" value="1"/>
</dbReference>
<dbReference type="InterPro" id="IPR024788">
    <property type="entry name" value="Malectin-like_Carb-bd_dom"/>
</dbReference>
<name>A0ABR2ALD9_9ROSI</name>
<evidence type="ECO:0000256" key="2">
    <source>
        <dbReference type="ARBA" id="ARBA00022692"/>
    </source>
</evidence>
<feature type="transmembrane region" description="Helical" evidence="6">
    <location>
        <begin position="516"/>
        <end position="538"/>
    </location>
</feature>
<feature type="domain" description="Malectin-like" evidence="8">
    <location>
        <begin position="24"/>
        <end position="341"/>
    </location>
</feature>